<dbReference type="Gene3D" id="3.30.710.10">
    <property type="entry name" value="Potassium Channel Kv1.1, Chain A"/>
    <property type="match status" value="1"/>
</dbReference>
<dbReference type="PANTHER" id="PTHR47369:SF1">
    <property type="entry name" value="BTB_POZ DOMAIN-CONTAINING PROTEIN"/>
    <property type="match status" value="1"/>
</dbReference>
<dbReference type="EMBL" id="JAABOA010002905">
    <property type="protein sequence ID" value="KAF9579264.1"/>
    <property type="molecule type" value="Genomic_DNA"/>
</dbReference>
<evidence type="ECO:0000313" key="2">
    <source>
        <dbReference type="EMBL" id="KAF9579264.1"/>
    </source>
</evidence>
<dbReference type="PANTHER" id="PTHR47369">
    <property type="entry name" value="BTB/POZ DOMAIN-CONTAINING PROTEIN"/>
    <property type="match status" value="1"/>
</dbReference>
<dbReference type="Proteomes" id="UP000780801">
    <property type="component" value="Unassembled WGS sequence"/>
</dbReference>
<sequence>MTKNHPTQMTPHNRPCLAQQSFSTDQASHVCAPSSCPQDCPRQQPSASLPSHHNDQGENTKAAKVSIRRVASFPYSGLSSTAASLVSCSNGIPLGNGMRQHVQGMVDPPLAQSRHAVTPVSNDSHRAKPSHASGADPSFPYLKPTTVQAPKVAPIALTAPLVHHLTDLVQHISRVGFQAGVASDLSVRAFGQSYALHRLILIQARFFATAIQGGPWLEHTRDRIDMSFDDPNITREGFELALGRLYGAWIESDELEPMLPGSFRTRGLFVRPGPAPCTEPPPTTLHTHKTNSATRDAPTLNNLPTLKGQRVDTAVMDSYKLSSENVLSVLATSVYLGIDSLANEATLYTIRTISAETTLDRVRYCHHNNYYPWTQKIARACHAYLCRNAYDEPKIQCLDILECLPTVWVLSVLTSDALWIPREWERYKLCRRVVHERRRRQQQLAFDKQDEWDAARDPDAEQDEALYETLFSQGIIYTHMSFTQLEAILHDEDPCTGTTFAPTQLIHKALWDQAELCTAVKAAHLSARQGGYNPTLLGLEVPEPVFEMDYARPDLTRRCLESRDRIPHESAPMVGTYFPPLLDLQDMGVLGVGVEETCPKRYTKYAPFRFGVEFRNVKDLTMGEQLASDPFFYAGLFISKMPSDTGYQLGAHLYRQGVSNHQLYPQSLVHSLTTTTTTTTATPDLSALAGYPTVAIIRTLDLFLPQTLSQIVVAAANTALATTIAELITTPPPHTTMTPSNLGFTGTRSRVSDPTKASFIQPSVHNRFYYAKSGLPVRCPSSSLSFPLIPSSEDSSESAGFPDQSTAAGIPLRSETLVSANANGTLGGSGVTMARRTTSVRDIGSGHSSTTDMRSEAAKSLDDNNNVHESETDSPNTTTRRPFSFPQRPRPQPLHRTTAMLRELDQGSGGVKGPGQRVDENGHLYADQREEIQAWFRIFAPSFSPLHDVTQFQSSPENFTAMQCWGWKSSMLSAVDYMPVNVEEVSEVEYKLHSSCPGRPRPTTTTSTFTTLSNPEEEEPLCTCEAKVLHGPVHHHHDSPYESLKFCVVMGIL</sequence>
<feature type="region of interest" description="Disordered" evidence="1">
    <location>
        <begin position="32"/>
        <end position="62"/>
    </location>
</feature>
<protein>
    <recommendedName>
        <fullName evidence="4">BTB domain-containing protein</fullName>
    </recommendedName>
</protein>
<proteinExistence type="predicted"/>
<dbReference type="InterPro" id="IPR011333">
    <property type="entry name" value="SKP1/BTB/POZ_sf"/>
</dbReference>
<feature type="compositionally biased region" description="Polar residues" evidence="1">
    <location>
        <begin position="35"/>
        <end position="51"/>
    </location>
</feature>
<comment type="caution">
    <text evidence="2">The sequence shown here is derived from an EMBL/GenBank/DDBJ whole genome shotgun (WGS) entry which is preliminary data.</text>
</comment>
<evidence type="ECO:0008006" key="4">
    <source>
        <dbReference type="Google" id="ProtNLM"/>
    </source>
</evidence>
<keyword evidence="3" id="KW-1185">Reference proteome</keyword>
<feature type="region of interest" description="Disordered" evidence="1">
    <location>
        <begin position="820"/>
        <end position="894"/>
    </location>
</feature>
<accession>A0A9P6KBG7</accession>
<feature type="region of interest" description="Disordered" evidence="1">
    <location>
        <begin position="273"/>
        <end position="297"/>
    </location>
</feature>
<dbReference type="AlphaFoldDB" id="A0A9P6KBG7"/>
<feature type="compositionally biased region" description="Basic and acidic residues" evidence="1">
    <location>
        <begin position="853"/>
        <end position="871"/>
    </location>
</feature>
<name>A0A9P6KBG7_9FUNG</name>
<reference evidence="2" key="1">
    <citation type="journal article" date="2020" name="Fungal Divers.">
        <title>Resolving the Mortierellaceae phylogeny through synthesis of multi-gene phylogenetics and phylogenomics.</title>
        <authorList>
            <person name="Vandepol N."/>
            <person name="Liber J."/>
            <person name="Desiro A."/>
            <person name="Na H."/>
            <person name="Kennedy M."/>
            <person name="Barry K."/>
            <person name="Grigoriev I.V."/>
            <person name="Miller A.N."/>
            <person name="O'Donnell K."/>
            <person name="Stajich J.E."/>
            <person name="Bonito G."/>
        </authorList>
    </citation>
    <scope>NUCLEOTIDE SEQUENCE</scope>
    <source>
        <strain evidence="2">KOD1015</strain>
    </source>
</reference>
<gene>
    <name evidence="2" type="ORF">BGW38_004549</name>
</gene>
<evidence type="ECO:0000313" key="3">
    <source>
        <dbReference type="Proteomes" id="UP000780801"/>
    </source>
</evidence>
<evidence type="ECO:0000256" key="1">
    <source>
        <dbReference type="SAM" id="MobiDB-lite"/>
    </source>
</evidence>
<organism evidence="2 3">
    <name type="scientific">Lunasporangiospora selenospora</name>
    <dbReference type="NCBI Taxonomy" id="979761"/>
    <lineage>
        <taxon>Eukaryota</taxon>
        <taxon>Fungi</taxon>
        <taxon>Fungi incertae sedis</taxon>
        <taxon>Mucoromycota</taxon>
        <taxon>Mortierellomycotina</taxon>
        <taxon>Mortierellomycetes</taxon>
        <taxon>Mortierellales</taxon>
        <taxon>Mortierellaceae</taxon>
        <taxon>Lunasporangiospora</taxon>
    </lineage>
</organism>
<feature type="region of interest" description="Disordered" evidence="1">
    <location>
        <begin position="114"/>
        <end position="139"/>
    </location>
</feature>
<dbReference type="OrthoDB" id="6359943at2759"/>
<feature type="compositionally biased region" description="Pro residues" evidence="1">
    <location>
        <begin position="273"/>
        <end position="283"/>
    </location>
</feature>